<evidence type="ECO:0000313" key="3">
    <source>
        <dbReference type="Proteomes" id="UP000029482"/>
    </source>
</evidence>
<gene>
    <name evidence="2" type="ORF">SGLAU_05105</name>
</gene>
<organism evidence="2 3">
    <name type="scientific">Streptomyces glaucescens</name>
    <dbReference type="NCBI Taxonomy" id="1907"/>
    <lineage>
        <taxon>Bacteria</taxon>
        <taxon>Bacillati</taxon>
        <taxon>Actinomycetota</taxon>
        <taxon>Actinomycetes</taxon>
        <taxon>Kitasatosporales</taxon>
        <taxon>Streptomycetaceae</taxon>
        <taxon>Streptomyces</taxon>
    </lineage>
</organism>
<accession>A0A089X002</accession>
<dbReference type="EMBL" id="CP009438">
    <property type="protein sequence ID" value="AIR97047.1"/>
    <property type="molecule type" value="Genomic_DNA"/>
</dbReference>
<proteinExistence type="predicted"/>
<feature type="region of interest" description="Disordered" evidence="1">
    <location>
        <begin position="1"/>
        <end position="46"/>
    </location>
</feature>
<dbReference type="AlphaFoldDB" id="A0A089X002"/>
<name>A0A089X002_STRGA</name>
<evidence type="ECO:0000256" key="1">
    <source>
        <dbReference type="SAM" id="MobiDB-lite"/>
    </source>
</evidence>
<protein>
    <submittedName>
        <fullName evidence="2">Uncharacterized protein</fullName>
    </submittedName>
</protein>
<evidence type="ECO:0000313" key="2">
    <source>
        <dbReference type="EMBL" id="AIR97047.1"/>
    </source>
</evidence>
<dbReference type="HOGENOM" id="CLU_3189524_0_0_11"/>
<sequence length="46" mass="4785">MRRSHGPAFRDTAAKPPSWDGGFAAGKGSGQAPAVKDRSLSGLRTM</sequence>
<dbReference type="KEGG" id="sgu:SGLAU_05105"/>
<dbReference type="Proteomes" id="UP000029482">
    <property type="component" value="Chromosome"/>
</dbReference>
<reference evidence="3" key="1">
    <citation type="journal article" date="2015" name="J. Biotechnol.">
        <title>Complete genome sequence of the actinobacterium Streptomyces glaucescens GLA.O (DSM 40922) consisting of a linear chromosome and one linear plasmid.</title>
        <authorList>
            <person name="Ortseifen V."/>
            <person name="Winkler A."/>
            <person name="Albersmeier A."/>
            <person name="Wendler S."/>
            <person name="Puhler A."/>
            <person name="Kalinowski J."/>
            <person name="Ruckert C."/>
        </authorList>
    </citation>
    <scope>NUCLEOTIDE SEQUENCE [LARGE SCALE GENOMIC DNA]</scope>
    <source>
        <strain evidence="3">DSM 40922 / GLA O</strain>
    </source>
</reference>
<keyword evidence="3" id="KW-1185">Reference proteome</keyword>